<reference evidence="1" key="1">
    <citation type="journal article" date="2014" name="Int. J. Syst. Evol. Microbiol.">
        <title>Complete genome of a new Firmicutes species belonging to the dominant human colonic microbiota ('Ruminococcus bicirculans') reveals two chromosomes and a selective capacity to utilize plant glucans.</title>
        <authorList>
            <consortium name="NISC Comparative Sequencing Program"/>
            <person name="Wegmann U."/>
            <person name="Louis P."/>
            <person name="Goesmann A."/>
            <person name="Henrissat B."/>
            <person name="Duncan S.H."/>
            <person name="Flint H.J."/>
        </authorList>
    </citation>
    <scope>NUCLEOTIDE SEQUENCE</scope>
    <source>
        <strain evidence="1">NBRC 103855</strain>
    </source>
</reference>
<sequence>MVRISKSDWGTGLVSCGANGVGGFSVNVPMGVGEGWLGCGTAGDPAASGISLTFAGVLTFGGIIRLV</sequence>
<protein>
    <submittedName>
        <fullName evidence="1">Uncharacterized protein</fullName>
    </submittedName>
</protein>
<accession>A0ABQ5UD77</accession>
<organism evidence="1 2">
    <name type="scientific">Devosia yakushimensis</name>
    <dbReference type="NCBI Taxonomy" id="470028"/>
    <lineage>
        <taxon>Bacteria</taxon>
        <taxon>Pseudomonadati</taxon>
        <taxon>Pseudomonadota</taxon>
        <taxon>Alphaproteobacteria</taxon>
        <taxon>Hyphomicrobiales</taxon>
        <taxon>Devosiaceae</taxon>
        <taxon>Devosia</taxon>
    </lineage>
</organism>
<evidence type="ECO:0000313" key="1">
    <source>
        <dbReference type="EMBL" id="GLQ10037.1"/>
    </source>
</evidence>
<keyword evidence="2" id="KW-1185">Reference proteome</keyword>
<name>A0ABQ5UD77_9HYPH</name>
<gene>
    <name evidence="1" type="ORF">GCM10007913_19690</name>
</gene>
<dbReference type="Proteomes" id="UP001161406">
    <property type="component" value="Unassembled WGS sequence"/>
</dbReference>
<comment type="caution">
    <text evidence="1">The sequence shown here is derived from an EMBL/GenBank/DDBJ whole genome shotgun (WGS) entry which is preliminary data.</text>
</comment>
<reference evidence="1" key="2">
    <citation type="submission" date="2023-01" db="EMBL/GenBank/DDBJ databases">
        <title>Draft genome sequence of Devosia yakushimensis strain NBRC 103855.</title>
        <authorList>
            <person name="Sun Q."/>
            <person name="Mori K."/>
        </authorList>
    </citation>
    <scope>NUCLEOTIDE SEQUENCE</scope>
    <source>
        <strain evidence="1">NBRC 103855</strain>
    </source>
</reference>
<evidence type="ECO:0000313" key="2">
    <source>
        <dbReference type="Proteomes" id="UP001161406"/>
    </source>
</evidence>
<dbReference type="EMBL" id="BSNG01000001">
    <property type="protein sequence ID" value="GLQ10037.1"/>
    <property type="molecule type" value="Genomic_DNA"/>
</dbReference>
<proteinExistence type="predicted"/>